<dbReference type="CDD" id="cd01392">
    <property type="entry name" value="HTH_LacI"/>
    <property type="match status" value="1"/>
</dbReference>
<dbReference type="Proteomes" id="UP000001823">
    <property type="component" value="Chromosome"/>
</dbReference>
<dbReference type="PANTHER" id="PTHR30146">
    <property type="entry name" value="LACI-RELATED TRANSCRIPTIONAL REPRESSOR"/>
    <property type="match status" value="1"/>
</dbReference>
<dbReference type="GO" id="GO:0000976">
    <property type="term" value="F:transcription cis-regulatory region binding"/>
    <property type="evidence" value="ECO:0007669"/>
    <property type="project" value="TreeGrafter"/>
</dbReference>
<dbReference type="Pfam" id="PF00356">
    <property type="entry name" value="LacI"/>
    <property type="match status" value="1"/>
</dbReference>
<keyword evidence="1" id="KW-0805">Transcription regulation</keyword>
<dbReference type="RefSeq" id="WP_003470312.1">
    <property type="nucleotide sequence ID" value="NC_008261.1"/>
</dbReference>
<dbReference type="SUPFAM" id="SSF47413">
    <property type="entry name" value="lambda repressor-like DNA-binding domains"/>
    <property type="match status" value="1"/>
</dbReference>
<dbReference type="SUPFAM" id="SSF53822">
    <property type="entry name" value="Periplasmic binding protein-like I"/>
    <property type="match status" value="1"/>
</dbReference>
<dbReference type="PRINTS" id="PR00036">
    <property type="entry name" value="HTHLACI"/>
</dbReference>
<dbReference type="GeneID" id="93002125"/>
<dbReference type="HOGENOM" id="CLU_037628_1_2_9"/>
<protein>
    <submittedName>
        <fullName evidence="5">Transcriptional regulator, LacI family</fullName>
    </submittedName>
</protein>
<sequence>MATIKDIAKGAGVSIATVSRVLNLDETLNVSEETRKKVMEIAEELNYVPVKERKNKIKNYTIGIVYWYTEIQELNDPYFLSIRMAVEKKCNEEKIKFKPIDFQKIINEGTREYRDLDGILAIGIFEEEEISLMEKLSKNIIFVDSSPEEWKYDSVVVDFKYGVNICLDYLTSLGHKDIGYLGGESIPHNGNESIRKVNYREKTFKEYMEKMGNYKEKWVLKGRFLPEHGYELMKKVLKEKDLPTAFFIASDPMAIGAYKAIFEEGLRIPEDISILGFDDICTAKFLTPSLTTIKVFTDHMGSIAVETLLERMRTGREIAKKIVLPVKLIERESCKRL</sequence>
<evidence type="ECO:0000259" key="4">
    <source>
        <dbReference type="PROSITE" id="PS50932"/>
    </source>
</evidence>
<dbReference type="InterPro" id="IPR028082">
    <property type="entry name" value="Peripla_BP_I"/>
</dbReference>
<name>A0A0H2YVP1_CLOP1</name>
<dbReference type="PANTHER" id="PTHR30146:SF149">
    <property type="entry name" value="HTH-TYPE TRANSCRIPTIONAL REGULATOR EBGR"/>
    <property type="match status" value="1"/>
</dbReference>
<dbReference type="Gene3D" id="3.40.50.2300">
    <property type="match status" value="2"/>
</dbReference>
<dbReference type="PaxDb" id="195103-CPF_1547"/>
<evidence type="ECO:0000256" key="2">
    <source>
        <dbReference type="ARBA" id="ARBA00023125"/>
    </source>
</evidence>
<evidence type="ECO:0000256" key="3">
    <source>
        <dbReference type="ARBA" id="ARBA00023163"/>
    </source>
</evidence>
<accession>A0A0H2YVP1</accession>
<keyword evidence="3" id="KW-0804">Transcription</keyword>
<dbReference type="PROSITE" id="PS50932">
    <property type="entry name" value="HTH_LACI_2"/>
    <property type="match status" value="1"/>
</dbReference>
<dbReference type="STRING" id="195103.CPF_1547"/>
<keyword evidence="2" id="KW-0238">DNA-binding</keyword>
<dbReference type="InterPro" id="IPR046335">
    <property type="entry name" value="LacI/GalR-like_sensor"/>
</dbReference>
<dbReference type="eggNOG" id="COG1609">
    <property type="taxonomic scope" value="Bacteria"/>
</dbReference>
<organism evidence="5 6">
    <name type="scientific">Clostridium perfringens (strain ATCC 13124 / DSM 756 / JCM 1290 / NCIMB 6125 / NCTC 8237 / Type A)</name>
    <dbReference type="NCBI Taxonomy" id="195103"/>
    <lineage>
        <taxon>Bacteria</taxon>
        <taxon>Bacillati</taxon>
        <taxon>Bacillota</taxon>
        <taxon>Clostridia</taxon>
        <taxon>Eubacteriales</taxon>
        <taxon>Clostridiaceae</taxon>
        <taxon>Clostridium</taxon>
    </lineage>
</organism>
<gene>
    <name evidence="5" type="ordered locus">CPF_1547</name>
</gene>
<dbReference type="CDD" id="cd01544">
    <property type="entry name" value="PBP1_GalR"/>
    <property type="match status" value="1"/>
</dbReference>
<evidence type="ECO:0000313" key="6">
    <source>
        <dbReference type="Proteomes" id="UP000001823"/>
    </source>
</evidence>
<reference evidence="5 6" key="1">
    <citation type="journal article" date="2006" name="Genome Res.">
        <title>Skewed genomic variability in strains of the toxigenic bacterial pathogen, Clostridium perfringens.</title>
        <authorList>
            <person name="Myers G.S."/>
            <person name="Rasko D.A."/>
            <person name="Cheung J.K."/>
            <person name="Ravel J."/>
            <person name="Seshadri R."/>
            <person name="Deboy R.T."/>
            <person name="Ren Q."/>
            <person name="Varga J."/>
            <person name="Awad M.M."/>
            <person name="Brinkac L.M."/>
            <person name="Daugherty S.C."/>
            <person name="Haft D.H."/>
            <person name="Dodson R.J."/>
            <person name="Madupu R."/>
            <person name="Nelson W.C."/>
            <person name="Rosovitz M.J."/>
            <person name="Sullivan S.A."/>
            <person name="Khouri H."/>
            <person name="Dimitrov G.I."/>
            <person name="Watkins K.L."/>
            <person name="Mulligan S."/>
            <person name="Benton J."/>
            <person name="Radune D."/>
            <person name="Fisher D.J."/>
            <person name="Atkins H.S."/>
            <person name="Hiscox T."/>
            <person name="Jost B.H."/>
            <person name="Billington S.J."/>
            <person name="Songer J.G."/>
            <person name="McClane B.A."/>
            <person name="Titball R.W."/>
            <person name="Rood J.I."/>
            <person name="Melville S.B."/>
            <person name="Paulsen I.T."/>
        </authorList>
    </citation>
    <scope>NUCLEOTIDE SEQUENCE [LARGE SCALE GENOMIC DNA]</scope>
    <source>
        <strain evidence="6">ATCC 13124 / DSM 756 / JCM 1290 / NCIMB 6125 / NCTC 8237 / S 107 / Type A</strain>
    </source>
</reference>
<dbReference type="SMART" id="SM00354">
    <property type="entry name" value="HTH_LACI"/>
    <property type="match status" value="1"/>
</dbReference>
<dbReference type="InterPro" id="IPR000843">
    <property type="entry name" value="HTH_LacI"/>
</dbReference>
<dbReference type="Gene3D" id="1.10.260.40">
    <property type="entry name" value="lambda repressor-like DNA-binding domains"/>
    <property type="match status" value="1"/>
</dbReference>
<dbReference type="InterPro" id="IPR010982">
    <property type="entry name" value="Lambda_DNA-bd_dom_sf"/>
</dbReference>
<dbReference type="PROSITE" id="PS00356">
    <property type="entry name" value="HTH_LACI_1"/>
    <property type="match status" value="1"/>
</dbReference>
<proteinExistence type="predicted"/>
<evidence type="ECO:0000313" key="5">
    <source>
        <dbReference type="EMBL" id="ABG84767.1"/>
    </source>
</evidence>
<dbReference type="Pfam" id="PF13377">
    <property type="entry name" value="Peripla_BP_3"/>
    <property type="match status" value="1"/>
</dbReference>
<dbReference type="KEGG" id="cpf:CPF_1547"/>
<keyword evidence="6" id="KW-1185">Reference proteome</keyword>
<dbReference type="GO" id="GO:0003700">
    <property type="term" value="F:DNA-binding transcription factor activity"/>
    <property type="evidence" value="ECO:0007669"/>
    <property type="project" value="TreeGrafter"/>
</dbReference>
<feature type="domain" description="HTH lacI-type" evidence="4">
    <location>
        <begin position="2"/>
        <end position="58"/>
    </location>
</feature>
<evidence type="ECO:0000256" key="1">
    <source>
        <dbReference type="ARBA" id="ARBA00023015"/>
    </source>
</evidence>
<dbReference type="EMBL" id="CP000246">
    <property type="protein sequence ID" value="ABG84767.1"/>
    <property type="molecule type" value="Genomic_DNA"/>
</dbReference>
<dbReference type="AlphaFoldDB" id="A0A0H2YVP1"/>